<name>A0A0A9BID1_ARUDO</name>
<sequence length="102" mass="11378">MGAELLALRPEAPRIRVCCPPSSPQQPDTRPQQHCHSNEILKMEKSIEIDSPCLRYGTATTATQEDQQFVENQGQQGEVQDVPDCNAAKSKTKKEVLIVEFL</sequence>
<protein>
    <submittedName>
        <fullName evidence="1">Uncharacterized protein</fullName>
    </submittedName>
</protein>
<reference evidence="1" key="1">
    <citation type="submission" date="2014-09" db="EMBL/GenBank/DDBJ databases">
        <authorList>
            <person name="Magalhaes I.L.F."/>
            <person name="Oliveira U."/>
            <person name="Santos F.R."/>
            <person name="Vidigal T.H.D.A."/>
            <person name="Brescovit A.D."/>
            <person name="Santos A.J."/>
        </authorList>
    </citation>
    <scope>NUCLEOTIDE SEQUENCE</scope>
    <source>
        <tissue evidence="1">Shoot tissue taken approximately 20 cm above the soil surface</tissue>
    </source>
</reference>
<dbReference type="AlphaFoldDB" id="A0A0A9BID1"/>
<accession>A0A0A9BID1</accession>
<evidence type="ECO:0000313" key="1">
    <source>
        <dbReference type="EMBL" id="JAD60985.1"/>
    </source>
</evidence>
<organism evidence="1">
    <name type="scientific">Arundo donax</name>
    <name type="common">Giant reed</name>
    <name type="synonym">Donax arundinaceus</name>
    <dbReference type="NCBI Taxonomy" id="35708"/>
    <lineage>
        <taxon>Eukaryota</taxon>
        <taxon>Viridiplantae</taxon>
        <taxon>Streptophyta</taxon>
        <taxon>Embryophyta</taxon>
        <taxon>Tracheophyta</taxon>
        <taxon>Spermatophyta</taxon>
        <taxon>Magnoliopsida</taxon>
        <taxon>Liliopsida</taxon>
        <taxon>Poales</taxon>
        <taxon>Poaceae</taxon>
        <taxon>PACMAD clade</taxon>
        <taxon>Arundinoideae</taxon>
        <taxon>Arundineae</taxon>
        <taxon>Arundo</taxon>
    </lineage>
</organism>
<proteinExistence type="predicted"/>
<dbReference type="EMBL" id="GBRH01236910">
    <property type="protein sequence ID" value="JAD60985.1"/>
    <property type="molecule type" value="Transcribed_RNA"/>
</dbReference>
<reference evidence="1" key="2">
    <citation type="journal article" date="2015" name="Data Brief">
        <title>Shoot transcriptome of the giant reed, Arundo donax.</title>
        <authorList>
            <person name="Barrero R.A."/>
            <person name="Guerrero F.D."/>
            <person name="Moolhuijzen P."/>
            <person name="Goolsby J.A."/>
            <person name="Tidwell J."/>
            <person name="Bellgard S.E."/>
            <person name="Bellgard M.I."/>
        </authorList>
    </citation>
    <scope>NUCLEOTIDE SEQUENCE</scope>
    <source>
        <tissue evidence="1">Shoot tissue taken approximately 20 cm above the soil surface</tissue>
    </source>
</reference>